<reference evidence="1" key="1">
    <citation type="submission" date="2023-07" db="EMBL/GenBank/DDBJ databases">
        <title>Comparative genomics of wheat-associated soil bacteria to identify genetic determinants of phenazine resistance.</title>
        <authorList>
            <person name="Mouncey N."/>
        </authorList>
    </citation>
    <scope>NUCLEOTIDE SEQUENCE</scope>
    <source>
        <strain evidence="1">V4I22</strain>
    </source>
</reference>
<proteinExistence type="predicted"/>
<name>A0AAW8FUE6_9ACTN</name>
<gene>
    <name evidence="1" type="ORF">QFZ22_009551</name>
</gene>
<accession>A0AAW8FUE6</accession>
<sequence length="52" mass="5306">MGGADAPGDRGAPVVSRVGAAAALCRRRARRPGRCPGVAEAVSVLRGRSYVE</sequence>
<organism evidence="1 2">
    <name type="scientific">Streptomyces canus</name>
    <dbReference type="NCBI Taxonomy" id="58343"/>
    <lineage>
        <taxon>Bacteria</taxon>
        <taxon>Bacillati</taxon>
        <taxon>Actinomycetota</taxon>
        <taxon>Actinomycetes</taxon>
        <taxon>Kitasatosporales</taxon>
        <taxon>Streptomycetaceae</taxon>
        <taxon>Streptomyces</taxon>
        <taxon>Streptomyces aurantiacus group</taxon>
    </lineage>
</organism>
<dbReference type="AlphaFoldDB" id="A0AAW8FUE6"/>
<comment type="caution">
    <text evidence="1">The sequence shown here is derived from an EMBL/GenBank/DDBJ whole genome shotgun (WGS) entry which is preliminary data.</text>
</comment>
<protein>
    <submittedName>
        <fullName evidence="1">Uncharacterized protein</fullName>
    </submittedName>
</protein>
<dbReference type="EMBL" id="JAUSZV010000006">
    <property type="protein sequence ID" value="MDQ0913479.1"/>
    <property type="molecule type" value="Genomic_DNA"/>
</dbReference>
<evidence type="ECO:0000313" key="1">
    <source>
        <dbReference type="EMBL" id="MDQ0913479.1"/>
    </source>
</evidence>
<evidence type="ECO:0000313" key="2">
    <source>
        <dbReference type="Proteomes" id="UP001234216"/>
    </source>
</evidence>
<dbReference type="Proteomes" id="UP001234216">
    <property type="component" value="Unassembled WGS sequence"/>
</dbReference>